<dbReference type="GO" id="GO:0012505">
    <property type="term" value="C:endomembrane system"/>
    <property type="evidence" value="ECO:0007669"/>
    <property type="project" value="UniProtKB-SubCell"/>
</dbReference>
<feature type="transmembrane region" description="Helical" evidence="7">
    <location>
        <begin position="159"/>
        <end position="176"/>
    </location>
</feature>
<evidence type="ECO:0000256" key="2">
    <source>
        <dbReference type="ARBA" id="ARBA00022448"/>
    </source>
</evidence>
<evidence type="ECO:0000256" key="4">
    <source>
        <dbReference type="ARBA" id="ARBA00022989"/>
    </source>
</evidence>
<organism evidence="9 10">
    <name type="scientific">Phascolomyces articulosus</name>
    <dbReference type="NCBI Taxonomy" id="60185"/>
    <lineage>
        <taxon>Eukaryota</taxon>
        <taxon>Fungi</taxon>
        <taxon>Fungi incertae sedis</taxon>
        <taxon>Mucoromycota</taxon>
        <taxon>Mucoromycotina</taxon>
        <taxon>Mucoromycetes</taxon>
        <taxon>Mucorales</taxon>
        <taxon>Lichtheimiaceae</taxon>
        <taxon>Phascolomyces</taxon>
    </lineage>
</organism>
<evidence type="ECO:0000313" key="9">
    <source>
        <dbReference type="EMBL" id="KAI9256634.1"/>
    </source>
</evidence>
<evidence type="ECO:0000256" key="1">
    <source>
        <dbReference type="ARBA" id="ARBA00004127"/>
    </source>
</evidence>
<dbReference type="Proteomes" id="UP001209540">
    <property type="component" value="Unassembled WGS sequence"/>
</dbReference>
<keyword evidence="5 7" id="KW-0472">Membrane</keyword>
<reference evidence="9" key="2">
    <citation type="submission" date="2023-02" db="EMBL/GenBank/DDBJ databases">
        <authorList>
            <consortium name="DOE Joint Genome Institute"/>
            <person name="Mondo S.J."/>
            <person name="Chang Y."/>
            <person name="Wang Y."/>
            <person name="Ahrendt S."/>
            <person name="Andreopoulos W."/>
            <person name="Barry K."/>
            <person name="Beard J."/>
            <person name="Benny G.L."/>
            <person name="Blankenship S."/>
            <person name="Bonito G."/>
            <person name="Cuomo C."/>
            <person name="Desiro A."/>
            <person name="Gervers K.A."/>
            <person name="Hundley H."/>
            <person name="Kuo A."/>
            <person name="LaButti K."/>
            <person name="Lang B.F."/>
            <person name="Lipzen A."/>
            <person name="O'Donnell K."/>
            <person name="Pangilinan J."/>
            <person name="Reynolds N."/>
            <person name="Sandor L."/>
            <person name="Smith M.W."/>
            <person name="Tsang A."/>
            <person name="Grigoriev I.V."/>
            <person name="Stajich J.E."/>
            <person name="Spatafora J.W."/>
        </authorList>
    </citation>
    <scope>NUCLEOTIDE SEQUENCE</scope>
    <source>
        <strain evidence="9">RSA 2281</strain>
    </source>
</reference>
<dbReference type="PANTHER" id="PTHR23501">
    <property type="entry name" value="MAJOR FACILITATOR SUPERFAMILY"/>
    <property type="match status" value="1"/>
</dbReference>
<dbReference type="Gene3D" id="1.20.1720.10">
    <property type="entry name" value="Multidrug resistance protein D"/>
    <property type="match status" value="1"/>
</dbReference>
<evidence type="ECO:0000259" key="8">
    <source>
        <dbReference type="PROSITE" id="PS50850"/>
    </source>
</evidence>
<dbReference type="InterPro" id="IPR020846">
    <property type="entry name" value="MFS_dom"/>
</dbReference>
<feature type="transmembrane region" description="Helical" evidence="7">
    <location>
        <begin position="66"/>
        <end position="85"/>
    </location>
</feature>
<feature type="transmembrane region" description="Helical" evidence="7">
    <location>
        <begin position="358"/>
        <end position="382"/>
    </location>
</feature>
<sequence length="466" mass="50387">MLHYSAYIGVCLTCIDASIVSIIMSQIGTEFENANLSTWIHSAYTLATLVTMPLAGKLSDIFGRKFVMVAINALFLIGSIGCGLAQSFNQLILARIIAGLGGGGLTLMANIIIHDLVPAHQRSQYQSYAGAIQTLGVALGSSIGGLITDMFGWRYCFKINILPFVWILYVFIFQLDNYNAPSATDKIGEKLRSIDFLGAAVLALANVTLATGLLLGGNTHDWDSILIISFITVSIIGFLVFGFHQVRWAKNPIISPTIAANRNVCGASACMLFICIASSATICLVPQYFMGILKFTTSKAGFWAMIEAFPIPLGCSVAGQYIRYSSHFRNYLVMSSGFYAAALYWISRWMVLSIPFTVGIVCIALEGFFAGSAIVASVIAVGTDIPQEEISSAMVVLTMCRFMGNLMGPAVSSAVVQGNLKVLLLGRIDGPKAQEVRFTLLITKKCIDSSRLIITLVIIFLNYITD</sequence>
<dbReference type="Pfam" id="PF07690">
    <property type="entry name" value="MFS_1"/>
    <property type="match status" value="1"/>
</dbReference>
<feature type="transmembrane region" description="Helical" evidence="7">
    <location>
        <begin position="224"/>
        <end position="246"/>
    </location>
</feature>
<keyword evidence="3 7" id="KW-0812">Transmembrane</keyword>
<dbReference type="InterPro" id="IPR011701">
    <property type="entry name" value="MFS"/>
</dbReference>
<keyword evidence="2" id="KW-0813">Transport</keyword>
<dbReference type="EMBL" id="JAIXMP010000021">
    <property type="protein sequence ID" value="KAI9256634.1"/>
    <property type="molecule type" value="Genomic_DNA"/>
</dbReference>
<evidence type="ECO:0000313" key="10">
    <source>
        <dbReference type="Proteomes" id="UP001209540"/>
    </source>
</evidence>
<dbReference type="AlphaFoldDB" id="A0AAD5JVU9"/>
<dbReference type="PROSITE" id="PS00216">
    <property type="entry name" value="SUGAR_TRANSPORT_1"/>
    <property type="match status" value="1"/>
</dbReference>
<feature type="domain" description="Major facilitator superfamily (MFS) profile" evidence="8">
    <location>
        <begin position="2"/>
        <end position="466"/>
    </location>
</feature>
<keyword evidence="10" id="KW-1185">Reference proteome</keyword>
<dbReference type="SUPFAM" id="SSF103473">
    <property type="entry name" value="MFS general substrate transporter"/>
    <property type="match status" value="1"/>
</dbReference>
<dbReference type="PROSITE" id="PS50850">
    <property type="entry name" value="MFS"/>
    <property type="match status" value="1"/>
</dbReference>
<feature type="transmembrane region" description="Helical" evidence="7">
    <location>
        <begin position="301"/>
        <end position="322"/>
    </location>
</feature>
<evidence type="ECO:0000256" key="7">
    <source>
        <dbReference type="SAM" id="Phobius"/>
    </source>
</evidence>
<dbReference type="GO" id="GO:0015174">
    <property type="term" value="F:basic amino acid transmembrane transporter activity"/>
    <property type="evidence" value="ECO:0007669"/>
    <property type="project" value="TreeGrafter"/>
</dbReference>
<feature type="transmembrane region" description="Helical" evidence="7">
    <location>
        <begin position="6"/>
        <end position="24"/>
    </location>
</feature>
<feature type="transmembrane region" description="Helical" evidence="7">
    <location>
        <begin position="266"/>
        <end position="289"/>
    </location>
</feature>
<evidence type="ECO:0000256" key="6">
    <source>
        <dbReference type="ARBA" id="ARBA00044273"/>
    </source>
</evidence>
<feature type="transmembrane region" description="Helical" evidence="7">
    <location>
        <begin position="92"/>
        <end position="113"/>
    </location>
</feature>
<dbReference type="GO" id="GO:0000329">
    <property type="term" value="C:fungal-type vacuole membrane"/>
    <property type="evidence" value="ECO:0007669"/>
    <property type="project" value="TreeGrafter"/>
</dbReference>
<evidence type="ECO:0000256" key="3">
    <source>
        <dbReference type="ARBA" id="ARBA00022692"/>
    </source>
</evidence>
<dbReference type="PANTHER" id="PTHR23501:SF191">
    <property type="entry name" value="VACUOLAR BASIC AMINO ACID TRANSPORTER 4"/>
    <property type="match status" value="1"/>
</dbReference>
<reference evidence="9" key="1">
    <citation type="journal article" date="2022" name="IScience">
        <title>Evolution of zygomycete secretomes and the origins of terrestrial fungal ecologies.</title>
        <authorList>
            <person name="Chang Y."/>
            <person name="Wang Y."/>
            <person name="Mondo S."/>
            <person name="Ahrendt S."/>
            <person name="Andreopoulos W."/>
            <person name="Barry K."/>
            <person name="Beard J."/>
            <person name="Benny G.L."/>
            <person name="Blankenship S."/>
            <person name="Bonito G."/>
            <person name="Cuomo C."/>
            <person name="Desiro A."/>
            <person name="Gervers K.A."/>
            <person name="Hundley H."/>
            <person name="Kuo A."/>
            <person name="LaButti K."/>
            <person name="Lang B.F."/>
            <person name="Lipzen A."/>
            <person name="O'Donnell K."/>
            <person name="Pangilinan J."/>
            <person name="Reynolds N."/>
            <person name="Sandor L."/>
            <person name="Smith M.E."/>
            <person name="Tsang A."/>
            <person name="Grigoriev I.V."/>
            <person name="Stajich J.E."/>
            <person name="Spatafora J.W."/>
        </authorList>
    </citation>
    <scope>NUCLEOTIDE SEQUENCE</scope>
    <source>
        <strain evidence="9">RSA 2281</strain>
    </source>
</reference>
<feature type="transmembrane region" description="Helical" evidence="7">
    <location>
        <begin position="36"/>
        <end position="54"/>
    </location>
</feature>
<feature type="transmembrane region" description="Helical" evidence="7">
    <location>
        <begin position="125"/>
        <end position="147"/>
    </location>
</feature>
<evidence type="ECO:0000256" key="5">
    <source>
        <dbReference type="ARBA" id="ARBA00023136"/>
    </source>
</evidence>
<keyword evidence="4 7" id="KW-1133">Transmembrane helix</keyword>
<name>A0AAD5JVU9_9FUNG</name>
<protein>
    <recommendedName>
        <fullName evidence="6">MFS-type drug efflux transporter P55</fullName>
    </recommendedName>
</protein>
<gene>
    <name evidence="9" type="ORF">BDA99DRAFT_441615</name>
</gene>
<dbReference type="Gene3D" id="1.20.1250.20">
    <property type="entry name" value="MFS general substrate transporter like domains"/>
    <property type="match status" value="1"/>
</dbReference>
<comment type="caution">
    <text evidence="9">The sequence shown here is derived from an EMBL/GenBank/DDBJ whole genome shotgun (WGS) entry which is preliminary data.</text>
</comment>
<proteinExistence type="predicted"/>
<comment type="subcellular location">
    <subcellularLocation>
        <location evidence="1">Endomembrane system</location>
        <topology evidence="1">Multi-pass membrane protein</topology>
    </subcellularLocation>
</comment>
<dbReference type="InterPro" id="IPR005829">
    <property type="entry name" value="Sugar_transporter_CS"/>
</dbReference>
<dbReference type="InterPro" id="IPR036259">
    <property type="entry name" value="MFS_trans_sf"/>
</dbReference>
<feature type="transmembrane region" description="Helical" evidence="7">
    <location>
        <begin position="196"/>
        <end position="217"/>
    </location>
</feature>
<accession>A0AAD5JVU9</accession>
<feature type="transmembrane region" description="Helical" evidence="7">
    <location>
        <begin position="328"/>
        <end position="346"/>
    </location>
</feature>
<dbReference type="GO" id="GO:0005886">
    <property type="term" value="C:plasma membrane"/>
    <property type="evidence" value="ECO:0007669"/>
    <property type="project" value="TreeGrafter"/>
</dbReference>